<evidence type="ECO:0000256" key="3">
    <source>
        <dbReference type="SAM" id="MobiDB-lite"/>
    </source>
</evidence>
<dbReference type="SUPFAM" id="SSF47095">
    <property type="entry name" value="HMG-box"/>
    <property type="match status" value="1"/>
</dbReference>
<dbReference type="InterPro" id="IPR050140">
    <property type="entry name" value="SRY-related_HMG-box_TF-like"/>
</dbReference>
<dbReference type="RefSeq" id="XP_046585731.1">
    <property type="nucleotide sequence ID" value="XM_046729775.1"/>
</dbReference>
<dbReference type="InterPro" id="IPR036910">
    <property type="entry name" value="HMG_box_dom_sf"/>
</dbReference>
<evidence type="ECO:0000259" key="4">
    <source>
        <dbReference type="PROSITE" id="PS50118"/>
    </source>
</evidence>
<dbReference type="PANTHER" id="PTHR10270">
    <property type="entry name" value="SOX TRANSCRIPTION FACTOR"/>
    <property type="match status" value="1"/>
</dbReference>
<feature type="domain" description="HMG box" evidence="4">
    <location>
        <begin position="44"/>
        <end position="112"/>
    </location>
</feature>
<feature type="compositionally biased region" description="Polar residues" evidence="3">
    <location>
        <begin position="1"/>
        <end position="13"/>
    </location>
</feature>
<dbReference type="InterPro" id="IPR009071">
    <property type="entry name" value="HMG_box_dom"/>
</dbReference>
<proteinExistence type="predicted"/>
<evidence type="ECO:0000313" key="6">
    <source>
        <dbReference type="RefSeq" id="XP_046585731.1"/>
    </source>
</evidence>
<keyword evidence="2" id="KW-0539">Nucleus</keyword>
<keyword evidence="1 2" id="KW-0238">DNA-binding</keyword>
<feature type="DNA-binding region" description="HMG box" evidence="2">
    <location>
        <begin position="44"/>
        <end position="112"/>
    </location>
</feature>
<evidence type="ECO:0000256" key="2">
    <source>
        <dbReference type="PROSITE-ProRule" id="PRU00267"/>
    </source>
</evidence>
<dbReference type="SMART" id="SM00398">
    <property type="entry name" value="HMG"/>
    <property type="match status" value="1"/>
</dbReference>
<reference evidence="6" key="1">
    <citation type="submission" date="2025-08" db="UniProtKB">
        <authorList>
            <consortium name="RefSeq"/>
        </authorList>
    </citation>
    <scope>IDENTIFICATION</scope>
    <source>
        <tissue evidence="6">Thorax and Abdomen</tissue>
    </source>
</reference>
<evidence type="ECO:0000313" key="5">
    <source>
        <dbReference type="Proteomes" id="UP000829291"/>
    </source>
</evidence>
<feature type="compositionally biased region" description="Polar residues" evidence="3">
    <location>
        <begin position="22"/>
        <end position="42"/>
    </location>
</feature>
<dbReference type="Gene3D" id="1.10.30.10">
    <property type="entry name" value="High mobility group box domain"/>
    <property type="match status" value="1"/>
</dbReference>
<dbReference type="PANTHER" id="PTHR10270:SF323">
    <property type="entry name" value="TRANSCRIPTION FACTOR SOX-14-RELATED"/>
    <property type="match status" value="1"/>
</dbReference>
<dbReference type="CDD" id="cd22029">
    <property type="entry name" value="HMG-box_SoxC"/>
    <property type="match status" value="1"/>
</dbReference>
<feature type="compositionally biased region" description="Low complexity" evidence="3">
    <location>
        <begin position="290"/>
        <end position="313"/>
    </location>
</feature>
<feature type="region of interest" description="Disordered" evidence="3">
    <location>
        <begin position="1"/>
        <end position="47"/>
    </location>
</feature>
<dbReference type="GeneID" id="107226669"/>
<sequence>MVPQQQDSPSSSGIPLFGSQLVDKNSPTPYSDATQTKKNNPNHVKRPMNAFMVWSQIERRKICEAQPDMHNAEISKRLGRRWKTLDEAERKPFIVEAETLRQYHMTEYPDYKYRPRKKTTKPAPSPKAKDAPKKTSKKQQQQQQQQSATSGVTKIQHKNDSNNNSSLQTPVKRLQSVPTTSPLSRLKARLALDKRGSVYTPTPPTITAKVPNSPSCDTRFPDSPESASFYEDAYADCTSIATPSKVKREGDIKQEVVELPEFTCGADTIVASSPIRPFSEIRNYPRNSVLSSSSCSSSSSTTTSVSASSSTSCKGFPVKEEPLEAAATATSTGSTTTGCSASTPVVKMEESTNPLADLDCLTDLFQIQPCDFKLDLDIDTIATDLDSFETDSSSSGSHFEFSCTPDVTDMLSDIGVDNEWVSY</sequence>
<keyword evidence="5" id="KW-1185">Reference proteome</keyword>
<feature type="region of interest" description="Disordered" evidence="3">
    <location>
        <begin position="290"/>
        <end position="315"/>
    </location>
</feature>
<feature type="region of interest" description="Disordered" evidence="3">
    <location>
        <begin position="108"/>
        <end position="186"/>
    </location>
</feature>
<dbReference type="Proteomes" id="UP000829291">
    <property type="component" value="Chromosome 1"/>
</dbReference>
<accession>A0ABM3FCI9</accession>
<gene>
    <name evidence="6" type="primary">LOC107226669</name>
</gene>
<evidence type="ECO:0000256" key="1">
    <source>
        <dbReference type="ARBA" id="ARBA00023125"/>
    </source>
</evidence>
<dbReference type="Pfam" id="PF00505">
    <property type="entry name" value="HMG_box"/>
    <property type="match status" value="1"/>
</dbReference>
<organism evidence="5 6">
    <name type="scientific">Neodiprion lecontei</name>
    <name type="common">Redheaded pine sawfly</name>
    <dbReference type="NCBI Taxonomy" id="441921"/>
    <lineage>
        <taxon>Eukaryota</taxon>
        <taxon>Metazoa</taxon>
        <taxon>Ecdysozoa</taxon>
        <taxon>Arthropoda</taxon>
        <taxon>Hexapoda</taxon>
        <taxon>Insecta</taxon>
        <taxon>Pterygota</taxon>
        <taxon>Neoptera</taxon>
        <taxon>Endopterygota</taxon>
        <taxon>Hymenoptera</taxon>
        <taxon>Tenthredinoidea</taxon>
        <taxon>Diprionidae</taxon>
        <taxon>Diprioninae</taxon>
        <taxon>Neodiprion</taxon>
    </lineage>
</organism>
<name>A0ABM3FCI9_NEOLC</name>
<protein>
    <submittedName>
        <fullName evidence="6">Transcription factor SOX-4</fullName>
    </submittedName>
</protein>
<dbReference type="PROSITE" id="PS50118">
    <property type="entry name" value="HMG_BOX_2"/>
    <property type="match status" value="1"/>
</dbReference>